<dbReference type="PANTHER" id="PTHR21310">
    <property type="entry name" value="AMINOGLYCOSIDE PHOSPHOTRANSFERASE-RELATED-RELATED"/>
    <property type="match status" value="1"/>
</dbReference>
<dbReference type="SUPFAM" id="SSF56112">
    <property type="entry name" value="Protein kinase-like (PK-like)"/>
    <property type="match status" value="1"/>
</dbReference>
<dbReference type="HOGENOM" id="CLU_630184_0_0_1"/>
<dbReference type="PANTHER" id="PTHR21310:SF15">
    <property type="entry name" value="AMINOGLYCOSIDE PHOSPHOTRANSFERASE DOMAIN-CONTAINING PROTEIN"/>
    <property type="match status" value="1"/>
</dbReference>
<dbReference type="InterPro" id="IPR011009">
    <property type="entry name" value="Kinase-like_dom_sf"/>
</dbReference>
<protein>
    <submittedName>
        <fullName evidence="3">Protein kinase-like domain protein</fullName>
    </submittedName>
</protein>
<feature type="compositionally biased region" description="Low complexity" evidence="1">
    <location>
        <begin position="48"/>
        <end position="57"/>
    </location>
</feature>
<evidence type="ECO:0000313" key="4">
    <source>
        <dbReference type="Proteomes" id="UP000031186"/>
    </source>
</evidence>
<dbReference type="OrthoDB" id="4935989at2759"/>
<keyword evidence="4" id="KW-1185">Reference proteome</keyword>
<dbReference type="InterPro" id="IPR002575">
    <property type="entry name" value="Aminoglycoside_PTrfase"/>
</dbReference>
<evidence type="ECO:0000259" key="2">
    <source>
        <dbReference type="Pfam" id="PF01636"/>
    </source>
</evidence>
<feature type="region of interest" description="Disordered" evidence="1">
    <location>
        <begin position="1"/>
        <end position="57"/>
    </location>
</feature>
<dbReference type="Pfam" id="PF01636">
    <property type="entry name" value="APH"/>
    <property type="match status" value="1"/>
</dbReference>
<dbReference type="VEuPathDB" id="FungiDB:MAN_01883"/>
<sequence>MSGDPPKSSECYWSRILHSGSGPDSPANTSKAWFDHGNPSKSYEPLGSVSNTTNSPRRTSSFVFRWTGQHNDEPSNNTYSHTEWDALLDITKQLSGDQTSAYEGNFHAGGRHIVRRIKLTQRGELWLARIPTISGPPVPKPDSTWWTSEKQFTMESEIATMKFISQSTDIPVPRVFAYNTGLEKNPVGLPYLLMECIQGNMLYDLGGPNLLTEEQRIKLRKSIASIQCKLANATLDKLGSLVLNSNGDIDIGPLPAQFGFKGPFDSMADYFLAWATHNASFKNIHQLKDPKLIRATESFPQRLKLTTETLMPARSSRTYPIVHPDFLMHNLLLDDSFEVVGVIDWEFAHTAPIEVFAARMNMYASFNPQHANLDLNEEGKQYVADVACMEMGMSASPRLSETFGSILGDIGLCMQFYEEGRALLFDTVLDRTEKVYPTQL</sequence>
<dbReference type="InterPro" id="IPR051678">
    <property type="entry name" value="AGP_Transferase"/>
</dbReference>
<evidence type="ECO:0000313" key="3">
    <source>
        <dbReference type="EMBL" id="KID69369.1"/>
    </source>
</evidence>
<feature type="domain" description="Aminoglycoside phosphotransferase" evidence="2">
    <location>
        <begin position="153"/>
        <end position="353"/>
    </location>
</feature>
<dbReference type="AlphaFoldDB" id="A0A0B4GMB3"/>
<gene>
    <name evidence="3" type="ORF">MAN_01883</name>
</gene>
<dbReference type="EMBL" id="AZNF01000002">
    <property type="protein sequence ID" value="KID69369.1"/>
    <property type="molecule type" value="Genomic_DNA"/>
</dbReference>
<feature type="non-terminal residue" evidence="3">
    <location>
        <position position="1"/>
    </location>
</feature>
<dbReference type="Gene3D" id="3.90.1200.10">
    <property type="match status" value="1"/>
</dbReference>
<name>A0A0B4GMB3_METAF</name>
<organism evidence="3 4">
    <name type="scientific">Metarhizium anisopliae (strain ARSEF 549)</name>
    <dbReference type="NCBI Taxonomy" id="3151832"/>
    <lineage>
        <taxon>Eukaryota</taxon>
        <taxon>Fungi</taxon>
        <taxon>Dikarya</taxon>
        <taxon>Ascomycota</taxon>
        <taxon>Pezizomycotina</taxon>
        <taxon>Sordariomycetes</taxon>
        <taxon>Hypocreomycetidae</taxon>
        <taxon>Hypocreales</taxon>
        <taxon>Clavicipitaceae</taxon>
        <taxon>Metarhizium</taxon>
    </lineage>
</organism>
<reference evidence="3 4" key="1">
    <citation type="journal article" date="2014" name="Proc. Natl. Acad. Sci. U.S.A.">
        <title>Trajectory and genomic determinants of fungal-pathogen speciation and host adaptation.</title>
        <authorList>
            <person name="Hu X."/>
            <person name="Xiao G."/>
            <person name="Zheng P."/>
            <person name="Shang Y."/>
            <person name="Su Y."/>
            <person name="Zhang X."/>
            <person name="Liu X."/>
            <person name="Zhan S."/>
            <person name="St Leger R.J."/>
            <person name="Wang C."/>
        </authorList>
    </citation>
    <scope>NUCLEOTIDE SEQUENCE [LARGE SCALE GENOMIC DNA]</scope>
    <source>
        <strain evidence="3 4">ARSEF 549</strain>
    </source>
</reference>
<accession>A0A0B4GMB3</accession>
<evidence type="ECO:0000256" key="1">
    <source>
        <dbReference type="SAM" id="MobiDB-lite"/>
    </source>
</evidence>
<dbReference type="Proteomes" id="UP000031186">
    <property type="component" value="Unassembled WGS sequence"/>
</dbReference>
<comment type="caution">
    <text evidence="3">The sequence shown here is derived from an EMBL/GenBank/DDBJ whole genome shotgun (WGS) entry which is preliminary data.</text>
</comment>
<proteinExistence type="predicted"/>